<evidence type="ECO:0000313" key="2">
    <source>
        <dbReference type="Proteomes" id="UP000446768"/>
    </source>
</evidence>
<sequence length="136" mass="14244">MTSLRDQVHANPACAEALAAKDCQALAAIMSADRTRPNNREVGNGTILETLGLVAGNALLDVLHTDTTFRHVKPLLDQGRLLIGSPLVADVLRQLAAANVITQAGADALIALGREPDPLTAQELAAALFNDDGTEK</sequence>
<proteinExistence type="predicted"/>
<gene>
    <name evidence="1" type="ORF">GJ700_12680</name>
</gene>
<dbReference type="AlphaFoldDB" id="A0A7X2IN73"/>
<accession>A0A7X2IN73</accession>
<keyword evidence="2" id="KW-1185">Reference proteome</keyword>
<dbReference type="Proteomes" id="UP000446768">
    <property type="component" value="Unassembled WGS sequence"/>
</dbReference>
<organism evidence="1 2">
    <name type="scientific">Pseudoduganella rivuli</name>
    <dbReference type="NCBI Taxonomy" id="2666085"/>
    <lineage>
        <taxon>Bacteria</taxon>
        <taxon>Pseudomonadati</taxon>
        <taxon>Pseudomonadota</taxon>
        <taxon>Betaproteobacteria</taxon>
        <taxon>Burkholderiales</taxon>
        <taxon>Oxalobacteraceae</taxon>
        <taxon>Telluria group</taxon>
        <taxon>Pseudoduganella</taxon>
    </lineage>
</organism>
<evidence type="ECO:0000313" key="1">
    <source>
        <dbReference type="EMBL" id="MRV72563.1"/>
    </source>
</evidence>
<reference evidence="1 2" key="1">
    <citation type="submission" date="2019-11" db="EMBL/GenBank/DDBJ databases">
        <title>Novel species isolated from a subtropical stream in China.</title>
        <authorList>
            <person name="Lu H."/>
        </authorList>
    </citation>
    <scope>NUCLEOTIDE SEQUENCE [LARGE SCALE GENOMIC DNA]</scope>
    <source>
        <strain evidence="1 2">FT92W</strain>
    </source>
</reference>
<protein>
    <submittedName>
        <fullName evidence="1">Uncharacterized protein</fullName>
    </submittedName>
</protein>
<dbReference type="RefSeq" id="WP_154374260.1">
    <property type="nucleotide sequence ID" value="NZ_WKJJ01000007.1"/>
</dbReference>
<name>A0A7X2IN73_9BURK</name>
<comment type="caution">
    <text evidence="1">The sequence shown here is derived from an EMBL/GenBank/DDBJ whole genome shotgun (WGS) entry which is preliminary data.</text>
</comment>
<dbReference type="EMBL" id="WKJJ01000007">
    <property type="protein sequence ID" value="MRV72563.1"/>
    <property type="molecule type" value="Genomic_DNA"/>
</dbReference>